<dbReference type="OrthoDB" id="9808130at2"/>
<dbReference type="SMART" id="SM00886">
    <property type="entry name" value="Dabb"/>
    <property type="match status" value="1"/>
</dbReference>
<dbReference type="Gene3D" id="3.30.70.100">
    <property type="match status" value="1"/>
</dbReference>
<keyword evidence="5" id="KW-1185">Reference proteome</keyword>
<dbReference type="PROSITE" id="PS51502">
    <property type="entry name" value="S_R_A_B_BARREL"/>
    <property type="match status" value="1"/>
</dbReference>
<evidence type="ECO:0000313" key="4">
    <source>
        <dbReference type="EMBL" id="SHJ97620.1"/>
    </source>
</evidence>
<dbReference type="AlphaFoldDB" id="A0A1M6NPM4"/>
<evidence type="ECO:0000313" key="5">
    <source>
        <dbReference type="Proteomes" id="UP000184510"/>
    </source>
</evidence>
<dbReference type="RefSeq" id="WP_143184493.1">
    <property type="nucleotide sequence ID" value="NZ_FQYR01000005.1"/>
</dbReference>
<comment type="subunit">
    <text evidence="1">Homodimer.</text>
</comment>
<feature type="domain" description="Stress-response A/B barrel" evidence="3">
    <location>
        <begin position="23"/>
        <end position="117"/>
    </location>
</feature>
<evidence type="ECO:0000256" key="1">
    <source>
        <dbReference type="ARBA" id="ARBA00011738"/>
    </source>
</evidence>
<dbReference type="PANTHER" id="PTHR33178">
    <property type="match status" value="1"/>
</dbReference>
<feature type="signal peptide" evidence="2">
    <location>
        <begin position="1"/>
        <end position="17"/>
    </location>
</feature>
<gene>
    <name evidence="4" type="ORF">SAMN02745181_2922</name>
</gene>
<proteinExistence type="predicted"/>
<accession>A0A1M6NPM4</accession>
<dbReference type="SUPFAM" id="SSF54909">
    <property type="entry name" value="Dimeric alpha+beta barrel"/>
    <property type="match status" value="1"/>
</dbReference>
<dbReference type="EMBL" id="FQYR01000005">
    <property type="protein sequence ID" value="SHJ97620.1"/>
    <property type="molecule type" value="Genomic_DNA"/>
</dbReference>
<name>A0A1M6NPM4_9BACT</name>
<protein>
    <submittedName>
        <fullName evidence="4">Stress responsive A/B Barrel Domain</fullName>
    </submittedName>
</protein>
<dbReference type="Proteomes" id="UP000184510">
    <property type="component" value="Unassembled WGS sequence"/>
</dbReference>
<feature type="chain" id="PRO_5012997338" evidence="2">
    <location>
        <begin position="18"/>
        <end position="121"/>
    </location>
</feature>
<dbReference type="InterPro" id="IPR011008">
    <property type="entry name" value="Dimeric_a/b-barrel"/>
</dbReference>
<organism evidence="4 5">
    <name type="scientific">Rubritalea squalenifaciens DSM 18772</name>
    <dbReference type="NCBI Taxonomy" id="1123071"/>
    <lineage>
        <taxon>Bacteria</taxon>
        <taxon>Pseudomonadati</taxon>
        <taxon>Verrucomicrobiota</taxon>
        <taxon>Verrucomicrobiia</taxon>
        <taxon>Verrucomicrobiales</taxon>
        <taxon>Rubritaleaceae</taxon>
        <taxon>Rubritalea</taxon>
    </lineage>
</organism>
<reference evidence="4 5" key="1">
    <citation type="submission" date="2016-11" db="EMBL/GenBank/DDBJ databases">
        <authorList>
            <person name="Jaros S."/>
            <person name="Januszkiewicz K."/>
            <person name="Wedrychowicz H."/>
        </authorList>
    </citation>
    <scope>NUCLEOTIDE SEQUENCE [LARGE SCALE GENOMIC DNA]</scope>
    <source>
        <strain evidence="4 5">DSM 18772</strain>
    </source>
</reference>
<dbReference type="Pfam" id="PF07876">
    <property type="entry name" value="Dabb"/>
    <property type="match status" value="1"/>
</dbReference>
<evidence type="ECO:0000256" key="2">
    <source>
        <dbReference type="SAM" id="SignalP"/>
    </source>
</evidence>
<dbReference type="STRING" id="1123071.SAMN02745181_2922"/>
<keyword evidence="2" id="KW-0732">Signal</keyword>
<dbReference type="InParanoid" id="A0A1M6NPM4"/>
<evidence type="ECO:0000259" key="3">
    <source>
        <dbReference type="PROSITE" id="PS51502"/>
    </source>
</evidence>
<dbReference type="PANTHER" id="PTHR33178:SF10">
    <property type="entry name" value="STRESS-RESPONSE A_B BARREL DOMAIN-CONTAINING PROTEIN"/>
    <property type="match status" value="1"/>
</dbReference>
<sequence length="121" mass="13768">MRLLLLLTLLLSPLALAQDKTMYRHIVLFKFKDSAKAEQITEIEKDFAALPSKVKTIIGFEWGKNVSPENLNQGLTHCFVVTFKNKKDLEAYLVDPAHKAFVEKLLPILDRATVVDFVPEK</sequence>
<dbReference type="InterPro" id="IPR013097">
    <property type="entry name" value="Dabb"/>
</dbReference>
<dbReference type="InterPro" id="IPR044662">
    <property type="entry name" value="HS1/DABB1-like"/>
</dbReference>